<feature type="region of interest" description="Disordered" evidence="1">
    <location>
        <begin position="94"/>
        <end position="142"/>
    </location>
</feature>
<proteinExistence type="predicted"/>
<dbReference type="Proteomes" id="UP000028837">
    <property type="component" value="Unassembled WGS sequence"/>
</dbReference>
<evidence type="ECO:0000256" key="1">
    <source>
        <dbReference type="SAM" id="MobiDB-lite"/>
    </source>
</evidence>
<name>A0A086KV00_TOXGO</name>
<dbReference type="SUPFAM" id="SSF54928">
    <property type="entry name" value="RNA-binding domain, RBD"/>
    <property type="match status" value="1"/>
</dbReference>
<gene>
    <name evidence="2" type="ORF">TGDOM2_230160</name>
</gene>
<accession>A0A086KV00</accession>
<dbReference type="AlphaFoldDB" id="A0A086KV00"/>
<dbReference type="EMBL" id="AHZU02000123">
    <property type="protein sequence ID" value="KFG48218.1"/>
    <property type="molecule type" value="Genomic_DNA"/>
</dbReference>
<evidence type="ECO:0008006" key="4">
    <source>
        <dbReference type="Google" id="ProtNLM"/>
    </source>
</evidence>
<reference evidence="2 3" key="1">
    <citation type="submission" date="2014-02" db="EMBL/GenBank/DDBJ databases">
        <authorList>
            <person name="Sibley D."/>
            <person name="Venepally P."/>
            <person name="Karamycheva S."/>
            <person name="Hadjithomas M."/>
            <person name="Khan A."/>
            <person name="Brunk B."/>
            <person name="Roos D."/>
            <person name="Caler E."/>
            <person name="Lorenzi H."/>
        </authorList>
    </citation>
    <scope>NUCLEOTIDE SEQUENCE [LARGE SCALE GENOMIC DNA]</scope>
    <source>
        <strain evidence="2 3">GAB2-2007-GAL-DOM2</strain>
    </source>
</reference>
<protein>
    <recommendedName>
        <fullName evidence="4">RRM domain-containing protein</fullName>
    </recommendedName>
</protein>
<organism evidence="2 3">
    <name type="scientific">Toxoplasma gondii GAB2-2007-GAL-DOM2</name>
    <dbReference type="NCBI Taxonomy" id="1130820"/>
    <lineage>
        <taxon>Eukaryota</taxon>
        <taxon>Sar</taxon>
        <taxon>Alveolata</taxon>
        <taxon>Apicomplexa</taxon>
        <taxon>Conoidasida</taxon>
        <taxon>Coccidia</taxon>
        <taxon>Eucoccidiorida</taxon>
        <taxon>Eimeriorina</taxon>
        <taxon>Sarcocystidae</taxon>
        <taxon>Toxoplasma</taxon>
    </lineage>
</organism>
<dbReference type="InterPro" id="IPR035979">
    <property type="entry name" value="RBD_domain_sf"/>
</dbReference>
<comment type="caution">
    <text evidence="2">The sequence shown here is derived from an EMBL/GenBank/DDBJ whole genome shotgun (WGS) entry which is preliminary data.</text>
</comment>
<evidence type="ECO:0000313" key="3">
    <source>
        <dbReference type="Proteomes" id="UP000028837"/>
    </source>
</evidence>
<feature type="compositionally biased region" description="Basic and acidic residues" evidence="1">
    <location>
        <begin position="94"/>
        <end position="110"/>
    </location>
</feature>
<sequence length="142" mass="15845">MESRSAEVVYATGLKYTDPATRCFILNITPGVSERQLEKQLNNYGRVQVYTYQPATVRFPGWAWVGYHHRHGVNNLLSMSKATQKATAEFTAKLKSEAPLEETGKPKPEVDTLETSATRVDTDPEALGPLPEKQSIAEEHEP</sequence>
<evidence type="ECO:0000313" key="2">
    <source>
        <dbReference type="EMBL" id="KFG48218.1"/>
    </source>
</evidence>
<dbReference type="GO" id="GO:0003676">
    <property type="term" value="F:nucleic acid binding"/>
    <property type="evidence" value="ECO:0007669"/>
    <property type="project" value="InterPro"/>
</dbReference>
<dbReference type="VEuPathDB" id="ToxoDB:TGDOM2_230160"/>
<dbReference type="OrthoDB" id="328812at2759"/>